<feature type="binding site" evidence="8">
    <location>
        <position position="76"/>
    </location>
    <ligand>
        <name>shikimate</name>
        <dbReference type="ChEBI" id="CHEBI:36208"/>
    </ligand>
</feature>
<name>B2A564_NATTJ</name>
<evidence type="ECO:0000256" key="1">
    <source>
        <dbReference type="ARBA" id="ARBA00004871"/>
    </source>
</evidence>
<feature type="domain" description="Quinate/shikimate 5-dehydrogenase/glutamyl-tRNA reductase" evidence="9">
    <location>
        <begin position="130"/>
        <end position="197"/>
    </location>
</feature>
<dbReference type="GO" id="GO:0050661">
    <property type="term" value="F:NADP binding"/>
    <property type="evidence" value="ECO:0007669"/>
    <property type="project" value="InterPro"/>
</dbReference>
<organism evidence="12 13">
    <name type="scientific">Natranaerobius thermophilus (strain ATCC BAA-1301 / DSM 18059 / JW/NM-WN-LF)</name>
    <dbReference type="NCBI Taxonomy" id="457570"/>
    <lineage>
        <taxon>Bacteria</taxon>
        <taxon>Bacillati</taxon>
        <taxon>Bacillota</taxon>
        <taxon>Clostridia</taxon>
        <taxon>Natranaerobiales</taxon>
        <taxon>Natranaerobiaceae</taxon>
        <taxon>Natranaerobius</taxon>
    </lineage>
</organism>
<gene>
    <name evidence="8" type="primary">aroE</name>
    <name evidence="12" type="ordered locus">Nther_1732</name>
</gene>
<evidence type="ECO:0000313" key="13">
    <source>
        <dbReference type="Proteomes" id="UP000001683"/>
    </source>
</evidence>
<dbReference type="HAMAP" id="MF_00222">
    <property type="entry name" value="Shikimate_DH_AroE"/>
    <property type="match status" value="1"/>
</dbReference>
<evidence type="ECO:0000256" key="8">
    <source>
        <dbReference type="HAMAP-Rule" id="MF_00222"/>
    </source>
</evidence>
<dbReference type="EMBL" id="CP001034">
    <property type="protein sequence ID" value="ACB85306.1"/>
    <property type="molecule type" value="Genomic_DNA"/>
</dbReference>
<dbReference type="Pfam" id="PF18317">
    <property type="entry name" value="SDH_C"/>
    <property type="match status" value="1"/>
</dbReference>
<dbReference type="AlphaFoldDB" id="B2A564"/>
<dbReference type="SUPFAM" id="SSF51735">
    <property type="entry name" value="NAD(P)-binding Rossmann-fold domains"/>
    <property type="match status" value="1"/>
</dbReference>
<evidence type="ECO:0000256" key="7">
    <source>
        <dbReference type="ARBA" id="ARBA00049442"/>
    </source>
</evidence>
<dbReference type="HOGENOM" id="CLU_044063_4_1_9"/>
<feature type="domain" description="Shikimate dehydrogenase substrate binding N-terminal" evidence="10">
    <location>
        <begin position="21"/>
        <end position="103"/>
    </location>
</feature>
<feature type="domain" description="SDH C-terminal" evidence="11">
    <location>
        <begin position="274"/>
        <end position="303"/>
    </location>
</feature>
<dbReference type="SUPFAM" id="SSF53223">
    <property type="entry name" value="Aminoacid dehydrogenase-like, N-terminal domain"/>
    <property type="match status" value="1"/>
</dbReference>
<dbReference type="InterPro" id="IPR013708">
    <property type="entry name" value="Shikimate_DH-bd_N"/>
</dbReference>
<comment type="subunit">
    <text evidence="8">Homodimer.</text>
</comment>
<dbReference type="eggNOG" id="COG0169">
    <property type="taxonomic scope" value="Bacteria"/>
</dbReference>
<evidence type="ECO:0000259" key="10">
    <source>
        <dbReference type="Pfam" id="PF08501"/>
    </source>
</evidence>
<feature type="binding site" evidence="8">
    <location>
        <position position="101"/>
    </location>
    <ligand>
        <name>shikimate</name>
        <dbReference type="ChEBI" id="CHEBI:36208"/>
    </ligand>
</feature>
<dbReference type="UniPathway" id="UPA00053">
    <property type="reaction ID" value="UER00087"/>
</dbReference>
<dbReference type="Proteomes" id="UP000001683">
    <property type="component" value="Chromosome"/>
</dbReference>
<dbReference type="NCBIfam" id="TIGR00507">
    <property type="entry name" value="aroE"/>
    <property type="match status" value="1"/>
</dbReference>
<dbReference type="InterPro" id="IPR022893">
    <property type="entry name" value="Shikimate_DH_fam"/>
</dbReference>
<feature type="binding site" evidence="8">
    <location>
        <position position="251"/>
    </location>
    <ligand>
        <name>NADP(+)</name>
        <dbReference type="ChEBI" id="CHEBI:58349"/>
    </ligand>
</feature>
<sequence length="305" mass="33499">MNLIENGGEIMVKNPKGLLALIGNPVGHSLSPVMHNAAFHEMGLNWCYHAFNVESIQLAEAIHGLKALNFNGGNVTSPYKEQVIPYLDNLTWEAKIAGAVNTLILDDLEGSITGDNTDGDGFVTYLEKEKNFTLKNKDICVIGAGGAARAICMGMLKRAPNSIVIVNRNLNRADKLVERLNQAITEDQFKKLYGHVKTHLKAVSLEPSCLIGVLKESNLIINSIPTDPPEYIVQSLQTLETIDTRTAVVDLRYGEQLGPYLQQIARPGIEISDGSGMLLYQGILSFEKWTGEEAPVKIMKKALNW</sequence>
<dbReference type="FunCoup" id="B2A564">
    <property type="interactions" value="394"/>
</dbReference>
<accession>B2A564</accession>
<dbReference type="Gene3D" id="3.40.50.10860">
    <property type="entry name" value="Leucine Dehydrogenase, chain A, domain 1"/>
    <property type="match status" value="1"/>
</dbReference>
<comment type="caution">
    <text evidence="8">Lacks conserved residue(s) required for the propagation of feature annotation.</text>
</comment>
<dbReference type="Pfam" id="PF01488">
    <property type="entry name" value="Shikimate_DH"/>
    <property type="match status" value="1"/>
</dbReference>
<feature type="binding site" evidence="8">
    <location>
        <begin position="29"/>
        <end position="31"/>
    </location>
    <ligand>
        <name>shikimate</name>
        <dbReference type="ChEBI" id="CHEBI:36208"/>
    </ligand>
</feature>
<feature type="active site" description="Proton acceptor" evidence="8">
    <location>
        <position position="80"/>
    </location>
</feature>
<evidence type="ECO:0000259" key="9">
    <source>
        <dbReference type="Pfam" id="PF01488"/>
    </source>
</evidence>
<feature type="binding site" evidence="8">
    <location>
        <position position="274"/>
    </location>
    <ligand>
        <name>NADP(+)</name>
        <dbReference type="ChEBI" id="CHEBI:58349"/>
    </ligand>
</feature>
<comment type="catalytic activity">
    <reaction evidence="7 8">
        <text>shikimate + NADP(+) = 3-dehydroshikimate + NADPH + H(+)</text>
        <dbReference type="Rhea" id="RHEA:17737"/>
        <dbReference type="ChEBI" id="CHEBI:15378"/>
        <dbReference type="ChEBI" id="CHEBI:16630"/>
        <dbReference type="ChEBI" id="CHEBI:36208"/>
        <dbReference type="ChEBI" id="CHEBI:57783"/>
        <dbReference type="ChEBI" id="CHEBI:58349"/>
        <dbReference type="EC" id="1.1.1.25"/>
    </reaction>
</comment>
<keyword evidence="5 8" id="KW-0560">Oxidoreductase</keyword>
<dbReference type="GO" id="GO:0009073">
    <property type="term" value="P:aromatic amino acid family biosynthetic process"/>
    <property type="evidence" value="ECO:0007669"/>
    <property type="project" value="UniProtKB-KW"/>
</dbReference>
<evidence type="ECO:0000256" key="6">
    <source>
        <dbReference type="ARBA" id="ARBA00023141"/>
    </source>
</evidence>
<dbReference type="EC" id="1.1.1.25" evidence="2 8"/>
<dbReference type="GO" id="GO:0004764">
    <property type="term" value="F:shikimate 3-dehydrogenase (NADP+) activity"/>
    <property type="evidence" value="ECO:0007669"/>
    <property type="project" value="UniProtKB-UniRule"/>
</dbReference>
<evidence type="ECO:0000259" key="11">
    <source>
        <dbReference type="Pfam" id="PF18317"/>
    </source>
</evidence>
<evidence type="ECO:0000256" key="3">
    <source>
        <dbReference type="ARBA" id="ARBA00022605"/>
    </source>
</evidence>
<dbReference type="STRING" id="457570.Nther_1732"/>
<comment type="similarity">
    <text evidence="8">Belongs to the shikimate dehydrogenase family.</text>
</comment>
<feature type="binding site" evidence="8">
    <location>
        <position position="253"/>
    </location>
    <ligand>
        <name>shikimate</name>
        <dbReference type="ChEBI" id="CHEBI:36208"/>
    </ligand>
</feature>
<protein>
    <recommendedName>
        <fullName evidence="2 8">Shikimate dehydrogenase (NADP(+))</fullName>
        <shortName evidence="8">SDH</shortName>
        <ecNumber evidence="2 8">1.1.1.25</ecNumber>
    </recommendedName>
</protein>
<dbReference type="KEGG" id="nth:Nther_1732"/>
<evidence type="ECO:0000256" key="4">
    <source>
        <dbReference type="ARBA" id="ARBA00022857"/>
    </source>
</evidence>
<feature type="binding site" evidence="8">
    <location>
        <position position="118"/>
    </location>
    <ligand>
        <name>shikimate</name>
        <dbReference type="ChEBI" id="CHEBI:36208"/>
    </ligand>
</feature>
<dbReference type="PANTHER" id="PTHR21089">
    <property type="entry name" value="SHIKIMATE DEHYDROGENASE"/>
    <property type="match status" value="1"/>
</dbReference>
<dbReference type="GO" id="GO:0009423">
    <property type="term" value="P:chorismate biosynthetic process"/>
    <property type="evidence" value="ECO:0007669"/>
    <property type="project" value="UniProtKB-UniRule"/>
</dbReference>
<feature type="binding site" evidence="8">
    <location>
        <position position="281"/>
    </location>
    <ligand>
        <name>shikimate</name>
        <dbReference type="ChEBI" id="CHEBI:36208"/>
    </ligand>
</feature>
<dbReference type="InterPro" id="IPR011342">
    <property type="entry name" value="Shikimate_DH"/>
</dbReference>
<proteinExistence type="inferred from homology"/>
<dbReference type="GO" id="GO:0019632">
    <property type="term" value="P:shikimate metabolic process"/>
    <property type="evidence" value="ECO:0007669"/>
    <property type="project" value="InterPro"/>
</dbReference>
<keyword evidence="13" id="KW-1185">Reference proteome</keyword>
<evidence type="ECO:0000256" key="5">
    <source>
        <dbReference type="ARBA" id="ARBA00023002"/>
    </source>
</evidence>
<dbReference type="CDD" id="cd01065">
    <property type="entry name" value="NAD_bind_Shikimate_DH"/>
    <property type="match status" value="1"/>
</dbReference>
<comment type="pathway">
    <text evidence="1 8">Metabolic intermediate biosynthesis; chorismate biosynthesis; chorismate from D-erythrose 4-phosphate and phosphoenolpyruvate: step 4/7.</text>
</comment>
<dbReference type="GO" id="GO:0008652">
    <property type="term" value="P:amino acid biosynthetic process"/>
    <property type="evidence" value="ECO:0007669"/>
    <property type="project" value="UniProtKB-KW"/>
</dbReference>
<dbReference type="Pfam" id="PF08501">
    <property type="entry name" value="Shikimate_dh_N"/>
    <property type="match status" value="1"/>
</dbReference>
<evidence type="ECO:0000256" key="2">
    <source>
        <dbReference type="ARBA" id="ARBA00012962"/>
    </source>
</evidence>
<keyword evidence="4 8" id="KW-0521">NADP</keyword>
<dbReference type="PANTHER" id="PTHR21089:SF1">
    <property type="entry name" value="BIFUNCTIONAL 3-DEHYDROQUINATE DEHYDRATASE_SHIKIMATE DEHYDROGENASE, CHLOROPLASTIC"/>
    <property type="match status" value="1"/>
</dbReference>
<dbReference type="InterPro" id="IPR036291">
    <property type="entry name" value="NAD(P)-bd_dom_sf"/>
</dbReference>
<evidence type="ECO:0000313" key="12">
    <source>
        <dbReference type="EMBL" id="ACB85306.1"/>
    </source>
</evidence>
<dbReference type="InterPro" id="IPR046346">
    <property type="entry name" value="Aminoacid_DH-like_N_sf"/>
</dbReference>
<feature type="binding site" evidence="8">
    <location>
        <begin position="143"/>
        <end position="147"/>
    </location>
    <ligand>
        <name>NADP(+)</name>
        <dbReference type="ChEBI" id="CHEBI:58349"/>
    </ligand>
</feature>
<reference evidence="12 13" key="2">
    <citation type="journal article" date="2011" name="J. Bacteriol.">
        <title>Complete genome sequence of the anaerobic, halophilic alkalithermophile Natranaerobius thermophilus JW/NM-WN-LF.</title>
        <authorList>
            <person name="Zhao B."/>
            <person name="Mesbah N.M."/>
            <person name="Dalin E."/>
            <person name="Goodwin L."/>
            <person name="Nolan M."/>
            <person name="Pitluck S."/>
            <person name="Chertkov O."/>
            <person name="Brettin T.S."/>
            <person name="Han J."/>
            <person name="Larimer F.W."/>
            <person name="Land M.L."/>
            <person name="Hauser L."/>
            <person name="Kyrpides N."/>
            <person name="Wiegel J."/>
        </authorList>
    </citation>
    <scope>NUCLEOTIDE SEQUENCE [LARGE SCALE GENOMIC DNA]</scope>
    <source>
        <strain evidence="13">ATCC BAA-1301 / DSM 18059 / JW/NM-WN-LF</strain>
    </source>
</reference>
<keyword evidence="3 8" id="KW-0028">Amino-acid biosynthesis</keyword>
<dbReference type="InterPro" id="IPR041121">
    <property type="entry name" value="SDH_C"/>
</dbReference>
<dbReference type="InterPro" id="IPR006151">
    <property type="entry name" value="Shikm_DH/Glu-tRNA_Rdtase"/>
</dbReference>
<comment type="function">
    <text evidence="8">Involved in the biosynthesis of the chorismate, which leads to the biosynthesis of aromatic amino acids. Catalyzes the reversible NADPH linked reduction of 3-dehydroshikimate (DHSA) to yield shikimate (SA).</text>
</comment>
<dbReference type="Gene3D" id="3.40.50.720">
    <property type="entry name" value="NAD(P)-binding Rossmann-like Domain"/>
    <property type="match status" value="1"/>
</dbReference>
<dbReference type="InParanoid" id="B2A564"/>
<reference evidence="12 13" key="1">
    <citation type="submission" date="2008-04" db="EMBL/GenBank/DDBJ databases">
        <title>Complete sequence of chromosome of Natranaerobius thermophilus JW/NM-WN-LF.</title>
        <authorList>
            <consortium name="US DOE Joint Genome Institute"/>
            <person name="Copeland A."/>
            <person name="Lucas S."/>
            <person name="Lapidus A."/>
            <person name="Glavina del Rio T."/>
            <person name="Dalin E."/>
            <person name="Tice H."/>
            <person name="Bruce D."/>
            <person name="Goodwin L."/>
            <person name="Pitluck S."/>
            <person name="Chertkov O."/>
            <person name="Brettin T."/>
            <person name="Detter J.C."/>
            <person name="Han C."/>
            <person name="Kuske C.R."/>
            <person name="Schmutz J."/>
            <person name="Larimer F."/>
            <person name="Land M."/>
            <person name="Hauser L."/>
            <person name="Kyrpides N."/>
            <person name="Lykidis A."/>
            <person name="Mesbah N.M."/>
            <person name="Wiegel J."/>
        </authorList>
    </citation>
    <scope>NUCLEOTIDE SEQUENCE [LARGE SCALE GENOMIC DNA]</scope>
    <source>
        <strain evidence="13">ATCC BAA-1301 / DSM 18059 / JW/NM-WN-LF</strain>
    </source>
</reference>
<keyword evidence="6 8" id="KW-0057">Aromatic amino acid biosynthesis</keyword>